<dbReference type="GO" id="GO:0016020">
    <property type="term" value="C:membrane"/>
    <property type="evidence" value="ECO:0007669"/>
    <property type="project" value="UniProtKB-SubCell"/>
</dbReference>
<evidence type="ECO:0000313" key="8">
    <source>
        <dbReference type="Proteomes" id="UP000250266"/>
    </source>
</evidence>
<feature type="transmembrane region" description="Helical" evidence="6">
    <location>
        <begin position="232"/>
        <end position="255"/>
    </location>
</feature>
<dbReference type="Proteomes" id="UP000250266">
    <property type="component" value="Unassembled WGS sequence"/>
</dbReference>
<name>A0A8E2JH76_9PEZI</name>
<evidence type="ECO:0000256" key="4">
    <source>
        <dbReference type="ARBA" id="ARBA00022989"/>
    </source>
</evidence>
<keyword evidence="5 6" id="KW-0472">Membrane</keyword>
<dbReference type="OrthoDB" id="3257095at2759"/>
<evidence type="ECO:0000256" key="5">
    <source>
        <dbReference type="ARBA" id="ARBA00023136"/>
    </source>
</evidence>
<feature type="transmembrane region" description="Helical" evidence="6">
    <location>
        <begin position="384"/>
        <end position="403"/>
    </location>
</feature>
<feature type="transmembrane region" description="Helical" evidence="6">
    <location>
        <begin position="30"/>
        <end position="48"/>
    </location>
</feature>
<feature type="transmembrane region" description="Helical" evidence="6">
    <location>
        <begin position="109"/>
        <end position="134"/>
    </location>
</feature>
<feature type="transmembrane region" description="Helical" evidence="6">
    <location>
        <begin position="171"/>
        <end position="191"/>
    </location>
</feature>
<organism evidence="7 8">
    <name type="scientific">Lepidopterella palustris CBS 459.81</name>
    <dbReference type="NCBI Taxonomy" id="1314670"/>
    <lineage>
        <taxon>Eukaryota</taxon>
        <taxon>Fungi</taxon>
        <taxon>Dikarya</taxon>
        <taxon>Ascomycota</taxon>
        <taxon>Pezizomycotina</taxon>
        <taxon>Dothideomycetes</taxon>
        <taxon>Pleosporomycetidae</taxon>
        <taxon>Mytilinidiales</taxon>
        <taxon>Argynnaceae</taxon>
        <taxon>Lepidopterella</taxon>
    </lineage>
</organism>
<evidence type="ECO:0000256" key="6">
    <source>
        <dbReference type="SAM" id="Phobius"/>
    </source>
</evidence>
<keyword evidence="2" id="KW-0813">Transport</keyword>
<comment type="subcellular location">
    <subcellularLocation>
        <location evidence="1">Membrane</location>
        <topology evidence="1">Multi-pass membrane protein</topology>
    </subcellularLocation>
</comment>
<dbReference type="PANTHER" id="PTHR45649">
    <property type="entry name" value="AMINO-ACID PERMEASE BAT1"/>
    <property type="match status" value="1"/>
</dbReference>
<gene>
    <name evidence="7" type="ORF">K432DRAFT_415755</name>
</gene>
<dbReference type="GO" id="GO:0022857">
    <property type="term" value="F:transmembrane transporter activity"/>
    <property type="evidence" value="ECO:0007669"/>
    <property type="project" value="UniProtKB-ARBA"/>
</dbReference>
<proteinExistence type="predicted"/>
<sequence>MSPESLSSNADDKEVMAQMRKRQQLTWRDNYISILGLSMTLLLCWKGHELTFWYWPYAGGPVALEDGFLSTASGILARATFIAEMALMCPISDAQYHWTNMFASPASRVLITIAQGWVTAFSWQATIMSLKFIFATQILGIMRLSNPKIVFEERHTTRQFWSVQIRPATELFASVCHTLYFTALGVVVLALDRNAFVKFVFIAYINETGWENRGIAWFIAKRPKSVHTVPKTIVATVIVNGALAWRFLLISLYSISDINAVLQTITGSPIFEIFHQATKFTAAATLKGTALITLSITALFGALASLSAQLSLSTIRLYTSYMLPIACLLPKWLRDANTRKAPGQAFVSDEAIASRHFPLGRWAEWVSSMALPTVLPLTAGMTKYAGPVFVLALLFTRVVDYAVRRKKKFRGPTRERKCFGQWGKAFIK</sequence>
<dbReference type="AlphaFoldDB" id="A0A8E2JH76"/>
<evidence type="ECO:0000256" key="1">
    <source>
        <dbReference type="ARBA" id="ARBA00004141"/>
    </source>
</evidence>
<evidence type="ECO:0000256" key="2">
    <source>
        <dbReference type="ARBA" id="ARBA00022448"/>
    </source>
</evidence>
<dbReference type="EMBL" id="KV744906">
    <property type="protein sequence ID" value="OCK81874.1"/>
    <property type="molecule type" value="Genomic_DNA"/>
</dbReference>
<accession>A0A8E2JH76</accession>
<feature type="transmembrane region" description="Helical" evidence="6">
    <location>
        <begin position="288"/>
        <end position="308"/>
    </location>
</feature>
<evidence type="ECO:0000256" key="3">
    <source>
        <dbReference type="ARBA" id="ARBA00022692"/>
    </source>
</evidence>
<evidence type="ECO:0000313" key="7">
    <source>
        <dbReference type="EMBL" id="OCK81874.1"/>
    </source>
</evidence>
<protein>
    <submittedName>
        <fullName evidence="7">Uncharacterized protein</fullName>
    </submittedName>
</protein>
<dbReference type="PANTHER" id="PTHR45649:SF5">
    <property type="entry name" value="GABA TRANSPORTER (EUROFUNG)-RELATED"/>
    <property type="match status" value="1"/>
</dbReference>
<keyword evidence="4 6" id="KW-1133">Transmembrane helix</keyword>
<keyword evidence="8" id="KW-1185">Reference proteome</keyword>
<reference evidence="7 8" key="1">
    <citation type="journal article" date="2016" name="Nat. Commun.">
        <title>Ectomycorrhizal ecology is imprinted in the genome of the dominant symbiotic fungus Cenococcum geophilum.</title>
        <authorList>
            <consortium name="DOE Joint Genome Institute"/>
            <person name="Peter M."/>
            <person name="Kohler A."/>
            <person name="Ohm R.A."/>
            <person name="Kuo A."/>
            <person name="Krutzmann J."/>
            <person name="Morin E."/>
            <person name="Arend M."/>
            <person name="Barry K.W."/>
            <person name="Binder M."/>
            <person name="Choi C."/>
            <person name="Clum A."/>
            <person name="Copeland A."/>
            <person name="Grisel N."/>
            <person name="Haridas S."/>
            <person name="Kipfer T."/>
            <person name="LaButti K."/>
            <person name="Lindquist E."/>
            <person name="Lipzen A."/>
            <person name="Maire R."/>
            <person name="Meier B."/>
            <person name="Mihaltcheva S."/>
            <person name="Molinier V."/>
            <person name="Murat C."/>
            <person name="Poggeler S."/>
            <person name="Quandt C.A."/>
            <person name="Sperisen C."/>
            <person name="Tritt A."/>
            <person name="Tisserant E."/>
            <person name="Crous P.W."/>
            <person name="Henrissat B."/>
            <person name="Nehls U."/>
            <person name="Egli S."/>
            <person name="Spatafora J.W."/>
            <person name="Grigoriev I.V."/>
            <person name="Martin F.M."/>
        </authorList>
    </citation>
    <scope>NUCLEOTIDE SEQUENCE [LARGE SCALE GENOMIC DNA]</scope>
    <source>
        <strain evidence="7 8">CBS 459.81</strain>
    </source>
</reference>
<keyword evidence="3 6" id="KW-0812">Transmembrane</keyword>